<evidence type="ECO:0000313" key="3">
    <source>
        <dbReference type="Proteomes" id="UP000286100"/>
    </source>
</evidence>
<protein>
    <submittedName>
        <fullName evidence="2">Uncharacterized protein</fullName>
    </submittedName>
</protein>
<accession>A0A418WK43</accession>
<evidence type="ECO:0000313" key="2">
    <source>
        <dbReference type="EMBL" id="RJF90380.1"/>
    </source>
</evidence>
<proteinExistence type="predicted"/>
<reference evidence="2 3" key="1">
    <citation type="submission" date="2018-09" db="EMBL/GenBank/DDBJ databases">
        <authorList>
            <person name="Zhu H."/>
        </authorList>
    </citation>
    <scope>NUCLEOTIDE SEQUENCE [LARGE SCALE GENOMIC DNA]</scope>
    <source>
        <strain evidence="2 3">K2R01-6</strain>
    </source>
</reference>
<comment type="caution">
    <text evidence="2">The sequence shown here is derived from an EMBL/GenBank/DDBJ whole genome shotgun (WGS) entry which is preliminary data.</text>
</comment>
<gene>
    <name evidence="2" type="ORF">D3876_09000</name>
</gene>
<evidence type="ECO:0000256" key="1">
    <source>
        <dbReference type="SAM" id="MobiDB-lite"/>
    </source>
</evidence>
<feature type="region of interest" description="Disordered" evidence="1">
    <location>
        <begin position="92"/>
        <end position="119"/>
    </location>
</feature>
<dbReference type="EMBL" id="QYUM01000003">
    <property type="protein sequence ID" value="RJF90380.1"/>
    <property type="molecule type" value="Genomic_DNA"/>
</dbReference>
<dbReference type="AlphaFoldDB" id="A0A418WK43"/>
<dbReference type="Proteomes" id="UP000286100">
    <property type="component" value="Unassembled WGS sequence"/>
</dbReference>
<organism evidence="2 3">
    <name type="scientific">Sphingomonas cavernae</name>
    <dbReference type="NCBI Taxonomy" id="2320861"/>
    <lineage>
        <taxon>Bacteria</taxon>
        <taxon>Pseudomonadati</taxon>
        <taxon>Pseudomonadota</taxon>
        <taxon>Alphaproteobacteria</taxon>
        <taxon>Sphingomonadales</taxon>
        <taxon>Sphingomonadaceae</taxon>
        <taxon>Sphingomonas</taxon>
    </lineage>
</organism>
<name>A0A418WK43_9SPHN</name>
<keyword evidence="3" id="KW-1185">Reference proteome</keyword>
<sequence>MVLLNVSGNAQEGVVETPAPLPSAVRCAALFSLTHETLSGKSGDPAMTAGFAEDAAALRRIVIAGEAPAPDAEARADAAIAIEKKALVAEQAKRTARGDETTEDLNPCYRVKALGPRGE</sequence>